<evidence type="ECO:0000256" key="7">
    <source>
        <dbReference type="ARBA" id="ARBA00022779"/>
    </source>
</evidence>
<keyword evidence="11" id="KW-0282">Flagellum</keyword>
<evidence type="ECO:0000256" key="4">
    <source>
        <dbReference type="ARBA" id="ARBA00022475"/>
    </source>
</evidence>
<evidence type="ECO:0000256" key="1">
    <source>
        <dbReference type="ARBA" id="ARBA00002254"/>
    </source>
</evidence>
<reference evidence="11 12" key="1">
    <citation type="submission" date="2020-10" db="EMBL/GenBank/DDBJ databases">
        <title>Genome sequencing of Massilia sp. LPB0304.</title>
        <authorList>
            <person name="Kim J."/>
        </authorList>
    </citation>
    <scope>NUCLEOTIDE SEQUENCE [LARGE SCALE GENOMIC DNA]</scope>
    <source>
        <strain evidence="11 12">LPB0304</strain>
    </source>
</reference>
<keyword evidence="5 10" id="KW-0145">Chemotaxis</keyword>
<dbReference type="Pfam" id="PF03748">
    <property type="entry name" value="FliL"/>
    <property type="match status" value="1"/>
</dbReference>
<keyword evidence="8" id="KW-1133">Transmembrane helix</keyword>
<dbReference type="GO" id="GO:0005886">
    <property type="term" value="C:plasma membrane"/>
    <property type="evidence" value="ECO:0007669"/>
    <property type="project" value="UniProtKB-SubCell"/>
</dbReference>
<sequence>MNSKMKMIVGVFAVVLVAAGAAGGAMWWMKSQEAAPGAEKVAHAEPKKEKKSDKPAKYVTLDKVIVMLKRGPNETTTHYLSTDLVLATDEEGEKPTKEHLPLLRAVAVRSLSAYTLAEASTMSVEQYAAQLNKTFNASYASEEREKPFGEVMIGKLIVE</sequence>
<evidence type="ECO:0000313" key="12">
    <source>
        <dbReference type="Proteomes" id="UP000593875"/>
    </source>
</evidence>
<keyword evidence="6" id="KW-0812">Transmembrane</keyword>
<evidence type="ECO:0000256" key="6">
    <source>
        <dbReference type="ARBA" id="ARBA00022692"/>
    </source>
</evidence>
<protein>
    <recommendedName>
        <fullName evidence="10">Flagellar protein FliL</fullName>
    </recommendedName>
</protein>
<dbReference type="EMBL" id="CP062941">
    <property type="protein sequence ID" value="QOL49791.1"/>
    <property type="molecule type" value="Genomic_DNA"/>
</dbReference>
<keyword evidence="4" id="KW-1003">Cell membrane</keyword>
<dbReference type="InterPro" id="IPR005503">
    <property type="entry name" value="FliL"/>
</dbReference>
<dbReference type="GO" id="GO:0009425">
    <property type="term" value="C:bacterial-type flagellum basal body"/>
    <property type="evidence" value="ECO:0007669"/>
    <property type="project" value="InterPro"/>
</dbReference>
<comment type="subcellular location">
    <subcellularLocation>
        <location evidence="10">Cell inner membrane</location>
    </subcellularLocation>
    <subcellularLocation>
        <location evidence="2">Cell membrane</location>
        <topology evidence="2">Single-pass membrane protein</topology>
    </subcellularLocation>
</comment>
<proteinExistence type="inferred from homology"/>
<dbReference type="KEGG" id="mlir:LPB04_00165"/>
<dbReference type="GO" id="GO:0006935">
    <property type="term" value="P:chemotaxis"/>
    <property type="evidence" value="ECO:0007669"/>
    <property type="project" value="UniProtKB-KW"/>
</dbReference>
<evidence type="ECO:0000256" key="9">
    <source>
        <dbReference type="ARBA" id="ARBA00023136"/>
    </source>
</evidence>
<comment type="function">
    <text evidence="1 10">Controls the rotational direction of flagella during chemotaxis.</text>
</comment>
<evidence type="ECO:0000256" key="8">
    <source>
        <dbReference type="ARBA" id="ARBA00022989"/>
    </source>
</evidence>
<accession>A0A7L9U3Z4</accession>
<keyword evidence="9 10" id="KW-0472">Membrane</keyword>
<dbReference type="AlphaFoldDB" id="A0A7L9U3Z4"/>
<name>A0A7L9U3Z4_9BURK</name>
<evidence type="ECO:0000313" key="11">
    <source>
        <dbReference type="EMBL" id="QOL49791.1"/>
    </source>
</evidence>
<gene>
    <name evidence="11" type="ORF">LPB04_00165</name>
</gene>
<organism evidence="11 12">
    <name type="scientific">Massilia litorea</name>
    <dbReference type="NCBI Taxonomy" id="2769491"/>
    <lineage>
        <taxon>Bacteria</taxon>
        <taxon>Pseudomonadati</taxon>
        <taxon>Pseudomonadota</taxon>
        <taxon>Betaproteobacteria</taxon>
        <taxon>Burkholderiales</taxon>
        <taxon>Oxalobacteraceae</taxon>
        <taxon>Telluria group</taxon>
        <taxon>Massilia</taxon>
    </lineage>
</organism>
<evidence type="ECO:0000256" key="5">
    <source>
        <dbReference type="ARBA" id="ARBA00022500"/>
    </source>
</evidence>
<evidence type="ECO:0000256" key="10">
    <source>
        <dbReference type="RuleBase" id="RU364125"/>
    </source>
</evidence>
<keyword evidence="11" id="KW-0966">Cell projection</keyword>
<dbReference type="Proteomes" id="UP000593875">
    <property type="component" value="Chromosome"/>
</dbReference>
<keyword evidence="12" id="KW-1185">Reference proteome</keyword>
<evidence type="ECO:0000256" key="2">
    <source>
        <dbReference type="ARBA" id="ARBA00004162"/>
    </source>
</evidence>
<keyword evidence="10" id="KW-0997">Cell inner membrane</keyword>
<keyword evidence="11" id="KW-0969">Cilium</keyword>
<keyword evidence="7 10" id="KW-0283">Flagellar rotation</keyword>
<evidence type="ECO:0000256" key="3">
    <source>
        <dbReference type="ARBA" id="ARBA00008281"/>
    </source>
</evidence>
<dbReference type="GO" id="GO:0071973">
    <property type="term" value="P:bacterial-type flagellum-dependent cell motility"/>
    <property type="evidence" value="ECO:0007669"/>
    <property type="project" value="InterPro"/>
</dbReference>
<comment type="similarity">
    <text evidence="3 10">Belongs to the FliL family.</text>
</comment>